<organism evidence="1 2">
    <name type="scientific">Zasmidium cellare ATCC 36951</name>
    <dbReference type="NCBI Taxonomy" id="1080233"/>
    <lineage>
        <taxon>Eukaryota</taxon>
        <taxon>Fungi</taxon>
        <taxon>Dikarya</taxon>
        <taxon>Ascomycota</taxon>
        <taxon>Pezizomycotina</taxon>
        <taxon>Dothideomycetes</taxon>
        <taxon>Dothideomycetidae</taxon>
        <taxon>Mycosphaerellales</taxon>
        <taxon>Mycosphaerellaceae</taxon>
        <taxon>Zasmidium</taxon>
    </lineage>
</organism>
<protein>
    <submittedName>
        <fullName evidence="1">Uncharacterized protein</fullName>
    </submittedName>
</protein>
<dbReference type="GeneID" id="54566731"/>
<dbReference type="AlphaFoldDB" id="A0A6A6CBU5"/>
<evidence type="ECO:0000313" key="1">
    <source>
        <dbReference type="EMBL" id="KAF2164253.1"/>
    </source>
</evidence>
<dbReference type="RefSeq" id="XP_033665142.1">
    <property type="nucleotide sequence ID" value="XM_033813459.1"/>
</dbReference>
<proteinExistence type="predicted"/>
<reference evidence="1" key="1">
    <citation type="journal article" date="2020" name="Stud. Mycol.">
        <title>101 Dothideomycetes genomes: a test case for predicting lifestyles and emergence of pathogens.</title>
        <authorList>
            <person name="Haridas S."/>
            <person name="Albert R."/>
            <person name="Binder M."/>
            <person name="Bloem J."/>
            <person name="Labutti K."/>
            <person name="Salamov A."/>
            <person name="Andreopoulos B."/>
            <person name="Baker S."/>
            <person name="Barry K."/>
            <person name="Bills G."/>
            <person name="Bluhm B."/>
            <person name="Cannon C."/>
            <person name="Castanera R."/>
            <person name="Culley D."/>
            <person name="Daum C."/>
            <person name="Ezra D."/>
            <person name="Gonzalez J."/>
            <person name="Henrissat B."/>
            <person name="Kuo A."/>
            <person name="Liang C."/>
            <person name="Lipzen A."/>
            <person name="Lutzoni F."/>
            <person name="Magnuson J."/>
            <person name="Mondo S."/>
            <person name="Nolan M."/>
            <person name="Ohm R."/>
            <person name="Pangilinan J."/>
            <person name="Park H.-J."/>
            <person name="Ramirez L."/>
            <person name="Alfaro M."/>
            <person name="Sun H."/>
            <person name="Tritt A."/>
            <person name="Yoshinaga Y."/>
            <person name="Zwiers L.-H."/>
            <person name="Turgeon B."/>
            <person name="Goodwin S."/>
            <person name="Spatafora J."/>
            <person name="Crous P."/>
            <person name="Grigoriev I."/>
        </authorList>
    </citation>
    <scope>NUCLEOTIDE SEQUENCE</scope>
    <source>
        <strain evidence="1">ATCC 36951</strain>
    </source>
</reference>
<name>A0A6A6CBU5_ZASCE</name>
<keyword evidence="2" id="KW-1185">Reference proteome</keyword>
<evidence type="ECO:0000313" key="2">
    <source>
        <dbReference type="Proteomes" id="UP000799537"/>
    </source>
</evidence>
<dbReference type="EMBL" id="ML993605">
    <property type="protein sequence ID" value="KAF2164253.1"/>
    <property type="molecule type" value="Genomic_DNA"/>
</dbReference>
<dbReference type="Proteomes" id="UP000799537">
    <property type="component" value="Unassembled WGS sequence"/>
</dbReference>
<sequence>MSYSDTHGDLHADLGEDPNDSEYLAEFSVPLHHRTDRGSSFRVQNDPSNPWQRANVIERKGDLDMRCSLLDVVHGKLTAEGNEKATLLVIRFRFDPRRRARRFKSANINLNFKGIDKDEGPAVMAIAPDAHLKLGKSMAHTESKQSAGLQVSGGMPAAAGGTISWETSTSMDVTTYASNTGSIDLRGRNWGSANCASWSLSENENGERGIPPFLKTAVLLRRENYEPFRCMFTIDAAVDIRSKLGRYFGRKDDLTNDDPVLFDPSIKANNISERYNQDNLGSCDLYSLSDITFRTDVHGTVKELQQTG</sequence>
<accession>A0A6A6CBU5</accession>
<dbReference type="OrthoDB" id="5030973at2759"/>
<gene>
    <name evidence="1" type="ORF">M409DRAFT_56940</name>
</gene>